<name>A0AAW0EDC1_9AGAR</name>
<gene>
    <name evidence="8" type="ORF">R3P38DRAFT_2491519</name>
</gene>
<keyword evidence="3 8" id="KW-0418">Kinase</keyword>
<accession>A0AAW0EDC1</accession>
<dbReference type="GO" id="GO:0000196">
    <property type="term" value="P:cell integrity MAPK cascade"/>
    <property type="evidence" value="ECO:0007669"/>
    <property type="project" value="TreeGrafter"/>
</dbReference>
<feature type="domain" description="Protein kinase" evidence="7">
    <location>
        <begin position="13"/>
        <end position="297"/>
    </location>
</feature>
<dbReference type="PROSITE" id="PS50011">
    <property type="entry name" value="PROTEIN_KINASE_DOM"/>
    <property type="match status" value="1"/>
</dbReference>
<dbReference type="GO" id="GO:0004708">
    <property type="term" value="F:MAP kinase kinase activity"/>
    <property type="evidence" value="ECO:0007669"/>
    <property type="project" value="UniProtKB-EC"/>
</dbReference>
<evidence type="ECO:0000256" key="5">
    <source>
        <dbReference type="ARBA" id="ARBA00038035"/>
    </source>
</evidence>
<evidence type="ECO:0000256" key="2">
    <source>
        <dbReference type="ARBA" id="ARBA00022741"/>
    </source>
</evidence>
<keyword evidence="9" id="KW-1185">Reference proteome</keyword>
<dbReference type="EMBL" id="JAWWNJ010000001">
    <property type="protein sequence ID" value="KAK7063622.1"/>
    <property type="molecule type" value="Genomic_DNA"/>
</dbReference>
<evidence type="ECO:0000256" key="6">
    <source>
        <dbReference type="ARBA" id="ARBA00038999"/>
    </source>
</evidence>
<sequence>MHKPEPSSDTDEHGQRPLIGAVSTNSAWRDDDFDVVDCLDERNGAVYEVREKATGKIMVRRTFTVYRGVPPRKQLLHDLLLISNEHPNIISFYGAYMLPSSRRIEILTEFAEGRSLEDIGARLKERNAILGERIGERIAGNLVEGVLQGLAYLQSKKTTHRNIHPSNILVTRTGVIKLCDSIALASLERLSEGSRLSSNMTFYMAPERILGENHTIRADVWSTGLCLLELAQQRYPYSGELSILEVLQSIVNDKPPQLEDEPGMEWSDDMKDFIKQMLTVDVQTRPTPMDLLAHPWVVDTSSMKQKIDMEKWIRQLWGWPRPRDDQSVVR</sequence>
<keyword evidence="2" id="KW-0547">Nucleotide-binding</keyword>
<dbReference type="InterPro" id="IPR011009">
    <property type="entry name" value="Kinase-like_dom_sf"/>
</dbReference>
<evidence type="ECO:0000256" key="4">
    <source>
        <dbReference type="ARBA" id="ARBA00022840"/>
    </source>
</evidence>
<dbReference type="Pfam" id="PF00069">
    <property type="entry name" value="Pkinase"/>
    <property type="match status" value="1"/>
</dbReference>
<evidence type="ECO:0000313" key="9">
    <source>
        <dbReference type="Proteomes" id="UP001362999"/>
    </source>
</evidence>
<proteinExistence type="inferred from homology"/>
<comment type="similarity">
    <text evidence="5">Belongs to the protein kinase superfamily. STE Ser/Thr protein kinase family. MAP kinase kinase subfamily.</text>
</comment>
<organism evidence="8 9">
    <name type="scientific">Favolaschia claudopus</name>
    <dbReference type="NCBI Taxonomy" id="2862362"/>
    <lineage>
        <taxon>Eukaryota</taxon>
        <taxon>Fungi</taxon>
        <taxon>Dikarya</taxon>
        <taxon>Basidiomycota</taxon>
        <taxon>Agaricomycotina</taxon>
        <taxon>Agaricomycetes</taxon>
        <taxon>Agaricomycetidae</taxon>
        <taxon>Agaricales</taxon>
        <taxon>Marasmiineae</taxon>
        <taxon>Mycenaceae</taxon>
        <taxon>Favolaschia</taxon>
    </lineage>
</organism>
<dbReference type="GO" id="GO:0005524">
    <property type="term" value="F:ATP binding"/>
    <property type="evidence" value="ECO:0007669"/>
    <property type="project" value="UniProtKB-KW"/>
</dbReference>
<keyword evidence="4" id="KW-0067">ATP-binding</keyword>
<dbReference type="AlphaFoldDB" id="A0AAW0EDC1"/>
<keyword evidence="1" id="KW-0808">Transferase</keyword>
<reference evidence="8 9" key="1">
    <citation type="journal article" date="2024" name="J Genomics">
        <title>Draft genome sequencing and assembly of Favolaschia claudopus CIRM-BRFM 2984 isolated from oak limbs.</title>
        <authorList>
            <person name="Navarro D."/>
            <person name="Drula E."/>
            <person name="Chaduli D."/>
            <person name="Cazenave R."/>
            <person name="Ahrendt S."/>
            <person name="Wang J."/>
            <person name="Lipzen A."/>
            <person name="Daum C."/>
            <person name="Barry K."/>
            <person name="Grigoriev I.V."/>
            <person name="Favel A."/>
            <person name="Rosso M.N."/>
            <person name="Martin F."/>
        </authorList>
    </citation>
    <scope>NUCLEOTIDE SEQUENCE [LARGE SCALE GENOMIC DNA]</scope>
    <source>
        <strain evidence="8 9">CIRM-BRFM 2984</strain>
    </source>
</reference>
<dbReference type="Gene3D" id="3.30.200.20">
    <property type="entry name" value="Phosphorylase Kinase, domain 1"/>
    <property type="match status" value="1"/>
</dbReference>
<dbReference type="EC" id="2.7.12.2" evidence="6"/>
<dbReference type="GO" id="GO:0060237">
    <property type="term" value="P:regulation of fungal-type cell wall organization"/>
    <property type="evidence" value="ECO:0007669"/>
    <property type="project" value="TreeGrafter"/>
</dbReference>
<dbReference type="PANTHER" id="PTHR48013:SF6">
    <property type="entry name" value="MAP KINASE KINASE MKK1_SSP32-RELATED"/>
    <property type="match status" value="1"/>
</dbReference>
<dbReference type="PANTHER" id="PTHR48013">
    <property type="entry name" value="DUAL SPECIFICITY MITOGEN-ACTIVATED PROTEIN KINASE KINASE 5-RELATED"/>
    <property type="match status" value="1"/>
</dbReference>
<protein>
    <recommendedName>
        <fullName evidence="6">mitogen-activated protein kinase kinase</fullName>
        <ecNumber evidence="6">2.7.12.2</ecNumber>
    </recommendedName>
</protein>
<dbReference type="Proteomes" id="UP001362999">
    <property type="component" value="Unassembled WGS sequence"/>
</dbReference>
<evidence type="ECO:0000256" key="1">
    <source>
        <dbReference type="ARBA" id="ARBA00022679"/>
    </source>
</evidence>
<evidence type="ECO:0000259" key="7">
    <source>
        <dbReference type="PROSITE" id="PS50011"/>
    </source>
</evidence>
<dbReference type="InterPro" id="IPR000719">
    <property type="entry name" value="Prot_kinase_dom"/>
</dbReference>
<evidence type="ECO:0000256" key="3">
    <source>
        <dbReference type="ARBA" id="ARBA00022777"/>
    </source>
</evidence>
<comment type="caution">
    <text evidence="8">The sequence shown here is derived from an EMBL/GenBank/DDBJ whole genome shotgun (WGS) entry which is preliminary data.</text>
</comment>
<evidence type="ECO:0000313" key="8">
    <source>
        <dbReference type="EMBL" id="KAK7063622.1"/>
    </source>
</evidence>
<dbReference type="SUPFAM" id="SSF56112">
    <property type="entry name" value="Protein kinase-like (PK-like)"/>
    <property type="match status" value="1"/>
</dbReference>
<dbReference type="Gene3D" id="1.10.510.10">
    <property type="entry name" value="Transferase(Phosphotransferase) domain 1"/>
    <property type="match status" value="1"/>
</dbReference>